<protein>
    <submittedName>
        <fullName evidence="1">Uncharacterized protein</fullName>
    </submittedName>
</protein>
<organism evidence="1 2">
    <name type="scientific">Methanothrix thermoacetophila (strain DSM 6194 / JCM 14653 / NBRC 101360 / PT)</name>
    <name type="common">Methanosaeta thermophila</name>
    <dbReference type="NCBI Taxonomy" id="349307"/>
    <lineage>
        <taxon>Archaea</taxon>
        <taxon>Methanobacteriati</taxon>
        <taxon>Methanobacteriota</taxon>
        <taxon>Stenosarchaea group</taxon>
        <taxon>Methanomicrobia</taxon>
        <taxon>Methanotrichales</taxon>
        <taxon>Methanotrichaceae</taxon>
        <taxon>Methanothrix</taxon>
    </lineage>
</organism>
<name>A0B8V0_METTP</name>
<proteinExistence type="predicted"/>
<dbReference type="Proteomes" id="UP000000674">
    <property type="component" value="Chromosome"/>
</dbReference>
<gene>
    <name evidence="1" type="ordered locus">Mthe_1349</name>
</gene>
<dbReference type="AlphaFoldDB" id="A0B8V0"/>
<dbReference type="HOGENOM" id="CLU_1329496_0_0_2"/>
<dbReference type="KEGG" id="mtp:Mthe_1349"/>
<sequence>MCRDALLLVCMLFLMISGSLAWAHISYGTAEAQDASLHPAIHGFRTEDMVGVFSIEKRIVLASGDPSGGVAEGIDSQFDARLGPYLLNLTIEPRVMNASLDTLNISLTLSEIGASPPLIKLVSPSGGMSAEVQLNQTSTADSTGGVVYRGDIRIPADAEPGRWRISWLRACDSQGHSILLGEDELNARGFPTFIDVRSRGMSPLQG</sequence>
<reference evidence="1 2" key="1">
    <citation type="submission" date="2006-10" db="EMBL/GenBank/DDBJ databases">
        <title>Complete sequence of Methanosaeta thermophila PT.</title>
        <authorList>
            <consortium name="US DOE Joint Genome Institute"/>
            <person name="Copeland A."/>
            <person name="Lucas S."/>
            <person name="Lapidus A."/>
            <person name="Barry K."/>
            <person name="Detter J.C."/>
            <person name="Glavina del Rio T."/>
            <person name="Hammon N."/>
            <person name="Israni S."/>
            <person name="Pitluck S."/>
            <person name="Chain P."/>
            <person name="Malfatti S."/>
            <person name="Shin M."/>
            <person name="Vergez L."/>
            <person name="Schmutz J."/>
            <person name="Larimer F."/>
            <person name="Land M."/>
            <person name="Hauser L."/>
            <person name="Kyrpides N."/>
            <person name="Kim E."/>
            <person name="Smith K.S."/>
            <person name="Ingram-Smith C."/>
            <person name="Richardson P."/>
        </authorList>
    </citation>
    <scope>NUCLEOTIDE SEQUENCE [LARGE SCALE GENOMIC DNA]</scope>
    <source>
        <strain evidence="2">DSM 6194 / JCM 14653 / NBRC 101360 / PT</strain>
    </source>
</reference>
<keyword evidence="2" id="KW-1185">Reference proteome</keyword>
<dbReference type="RefSeq" id="WP_011696516.1">
    <property type="nucleotide sequence ID" value="NC_008553.1"/>
</dbReference>
<dbReference type="EMBL" id="CP000477">
    <property type="protein sequence ID" value="ABK15124.1"/>
    <property type="molecule type" value="Genomic_DNA"/>
</dbReference>
<dbReference type="GeneID" id="4462845"/>
<accession>A0B8V0</accession>
<evidence type="ECO:0000313" key="1">
    <source>
        <dbReference type="EMBL" id="ABK15124.1"/>
    </source>
</evidence>
<evidence type="ECO:0000313" key="2">
    <source>
        <dbReference type="Proteomes" id="UP000000674"/>
    </source>
</evidence>